<comment type="caution">
    <text evidence="2">The sequence shown here is derived from an EMBL/GenBank/DDBJ whole genome shotgun (WGS) entry which is preliminary data.</text>
</comment>
<protein>
    <submittedName>
        <fullName evidence="2">Reverse transcriptase</fullName>
    </submittedName>
</protein>
<dbReference type="EMBL" id="LBMM01004138">
    <property type="protein sequence ID" value="KMQ92774.1"/>
    <property type="molecule type" value="Genomic_DNA"/>
</dbReference>
<dbReference type="GO" id="GO:0003964">
    <property type="term" value="F:RNA-directed DNA polymerase activity"/>
    <property type="evidence" value="ECO:0007669"/>
    <property type="project" value="UniProtKB-KW"/>
</dbReference>
<keyword evidence="2" id="KW-0695">RNA-directed DNA polymerase</keyword>
<dbReference type="Pfam" id="PF00078">
    <property type="entry name" value="RVT_1"/>
    <property type="match status" value="1"/>
</dbReference>
<gene>
    <name evidence="2" type="ORF">RF55_7193</name>
</gene>
<dbReference type="InterPro" id="IPR000477">
    <property type="entry name" value="RT_dom"/>
</dbReference>
<keyword evidence="3" id="KW-1185">Reference proteome</keyword>
<keyword evidence="2" id="KW-0808">Transferase</keyword>
<dbReference type="PANTHER" id="PTHR33332">
    <property type="entry name" value="REVERSE TRANSCRIPTASE DOMAIN-CONTAINING PROTEIN"/>
    <property type="match status" value="1"/>
</dbReference>
<reference evidence="2 3" key="1">
    <citation type="submission" date="2015-04" db="EMBL/GenBank/DDBJ databases">
        <title>Lasius niger genome sequencing.</title>
        <authorList>
            <person name="Konorov E.A."/>
            <person name="Nikitin M.A."/>
            <person name="Kirill M.V."/>
            <person name="Chang P."/>
        </authorList>
    </citation>
    <scope>NUCLEOTIDE SEQUENCE [LARGE SCALE GENOMIC DNA]</scope>
    <source>
        <tissue evidence="2">Whole</tissue>
    </source>
</reference>
<dbReference type="OrthoDB" id="7700848at2759"/>
<dbReference type="PROSITE" id="PS50878">
    <property type="entry name" value="RT_POL"/>
    <property type="match status" value="1"/>
</dbReference>
<feature type="domain" description="Reverse transcriptase" evidence="1">
    <location>
        <begin position="1"/>
        <end position="141"/>
    </location>
</feature>
<name>A0A0J7KRB1_LASNI</name>
<accession>A0A0J7KRB1</accession>
<evidence type="ECO:0000313" key="2">
    <source>
        <dbReference type="EMBL" id="KMQ92774.1"/>
    </source>
</evidence>
<keyword evidence="2" id="KW-0548">Nucleotidyltransferase</keyword>
<evidence type="ECO:0000259" key="1">
    <source>
        <dbReference type="PROSITE" id="PS50878"/>
    </source>
</evidence>
<proteinExistence type="predicted"/>
<dbReference type="Proteomes" id="UP000036403">
    <property type="component" value="Unassembled WGS sequence"/>
</dbReference>
<evidence type="ECO:0000313" key="3">
    <source>
        <dbReference type="Proteomes" id="UP000036403"/>
    </source>
</evidence>
<sequence>MAAGVPGTWTLGYQEHGRWGTRNMEAGVPQGSVLGPVLWNVAFDEVLSLAEKDERSNIICYADNTLIIVTGRDLRLTQLRASLLVARTIILIKRLGLSVAKEKTEAILFHGKGTVRLPASIMVEDTSIKFRSSIKYLGVIIDVNWSFFDHFRYTEEKANKVVRALNRLMPNLRGPDERRRRLFANVVLSVILYGAPVWGDVIVKKSCVQPALYRHQRTIAQRVISAYRTVSNNAALLLARLPPIKLLATSRKRTYERIKQLRNIGNIKAINKKEIRDSEFTNMCNSWRTILEKPNTPGEFTKLFIVPRLEAWLTRDTVNSFSFHLT</sequence>
<dbReference type="AlphaFoldDB" id="A0A0J7KRB1"/>
<organism evidence="2 3">
    <name type="scientific">Lasius niger</name>
    <name type="common">Black garden ant</name>
    <dbReference type="NCBI Taxonomy" id="67767"/>
    <lineage>
        <taxon>Eukaryota</taxon>
        <taxon>Metazoa</taxon>
        <taxon>Ecdysozoa</taxon>
        <taxon>Arthropoda</taxon>
        <taxon>Hexapoda</taxon>
        <taxon>Insecta</taxon>
        <taxon>Pterygota</taxon>
        <taxon>Neoptera</taxon>
        <taxon>Endopterygota</taxon>
        <taxon>Hymenoptera</taxon>
        <taxon>Apocrita</taxon>
        <taxon>Aculeata</taxon>
        <taxon>Formicoidea</taxon>
        <taxon>Formicidae</taxon>
        <taxon>Formicinae</taxon>
        <taxon>Lasius</taxon>
        <taxon>Lasius</taxon>
    </lineage>
</organism>
<dbReference type="PaxDb" id="67767-A0A0J7KRB1"/>